<feature type="coiled-coil region" evidence="2">
    <location>
        <begin position="179"/>
        <end position="206"/>
    </location>
</feature>
<dbReference type="InterPro" id="IPR010987">
    <property type="entry name" value="Glutathione-S-Trfase_C-like"/>
</dbReference>
<dbReference type="Proteomes" id="UP001208570">
    <property type="component" value="Unassembled WGS sequence"/>
</dbReference>
<keyword evidence="3" id="KW-0812">Transmembrane</keyword>
<dbReference type="SFLD" id="SFLDS00019">
    <property type="entry name" value="Glutathione_Transferase_(cytos"/>
    <property type="match status" value="1"/>
</dbReference>
<evidence type="ECO:0008006" key="8">
    <source>
        <dbReference type="Google" id="ProtNLM"/>
    </source>
</evidence>
<reference evidence="6" key="1">
    <citation type="journal article" date="2023" name="Mol. Biol. Evol.">
        <title>Third-Generation Sequencing Reveals the Adaptive Role of the Epigenome in Three Deep-Sea Polychaetes.</title>
        <authorList>
            <person name="Perez M."/>
            <person name="Aroh O."/>
            <person name="Sun Y."/>
            <person name="Lan Y."/>
            <person name="Juniper S.K."/>
            <person name="Young C.R."/>
            <person name="Angers B."/>
            <person name="Qian P.Y."/>
        </authorList>
    </citation>
    <scope>NUCLEOTIDE SEQUENCE</scope>
    <source>
        <strain evidence="6">P08H-3</strain>
    </source>
</reference>
<dbReference type="SUPFAM" id="SSF52833">
    <property type="entry name" value="Thioredoxin-like"/>
    <property type="match status" value="1"/>
</dbReference>
<dbReference type="GO" id="GO:0000266">
    <property type="term" value="P:mitochondrial fission"/>
    <property type="evidence" value="ECO:0007669"/>
    <property type="project" value="TreeGrafter"/>
</dbReference>
<accession>A0AAD9J2A2</accession>
<dbReference type="PROSITE" id="PS50405">
    <property type="entry name" value="GST_CTER"/>
    <property type="match status" value="1"/>
</dbReference>
<keyword evidence="2" id="KW-0175">Coiled coil</keyword>
<evidence type="ECO:0000259" key="4">
    <source>
        <dbReference type="PROSITE" id="PS50404"/>
    </source>
</evidence>
<dbReference type="Gene3D" id="3.40.30.10">
    <property type="entry name" value="Glutaredoxin"/>
    <property type="match status" value="1"/>
</dbReference>
<dbReference type="InterPro" id="IPR004045">
    <property type="entry name" value="Glutathione_S-Trfase_N"/>
</dbReference>
<keyword evidence="7" id="KW-1185">Reference proteome</keyword>
<name>A0AAD9J2A2_9ANNE</name>
<organism evidence="6 7">
    <name type="scientific">Paralvinella palmiformis</name>
    <dbReference type="NCBI Taxonomy" id="53620"/>
    <lineage>
        <taxon>Eukaryota</taxon>
        <taxon>Metazoa</taxon>
        <taxon>Spiralia</taxon>
        <taxon>Lophotrochozoa</taxon>
        <taxon>Annelida</taxon>
        <taxon>Polychaeta</taxon>
        <taxon>Sedentaria</taxon>
        <taxon>Canalipalpata</taxon>
        <taxon>Terebellida</taxon>
        <taxon>Terebelliformia</taxon>
        <taxon>Alvinellidae</taxon>
        <taxon>Paralvinella</taxon>
    </lineage>
</organism>
<evidence type="ECO:0000259" key="5">
    <source>
        <dbReference type="PROSITE" id="PS50405"/>
    </source>
</evidence>
<protein>
    <recommendedName>
        <fullName evidence="8">Ganglioside-induced differentiation-associated protein 1</fullName>
    </recommendedName>
</protein>
<dbReference type="CDD" id="cd00570">
    <property type="entry name" value="GST_N_family"/>
    <property type="match status" value="1"/>
</dbReference>
<dbReference type="PANTHER" id="PTHR44188:SF1">
    <property type="entry name" value="GDAP1, ISOFORM A"/>
    <property type="match status" value="1"/>
</dbReference>
<dbReference type="Pfam" id="PF13410">
    <property type="entry name" value="GST_C_2"/>
    <property type="match status" value="1"/>
</dbReference>
<dbReference type="GO" id="GO:0005741">
    <property type="term" value="C:mitochondrial outer membrane"/>
    <property type="evidence" value="ECO:0007669"/>
    <property type="project" value="TreeGrafter"/>
</dbReference>
<gene>
    <name evidence="6" type="ORF">LSH36_736g01061</name>
</gene>
<dbReference type="SUPFAM" id="SSF47616">
    <property type="entry name" value="GST C-terminal domain-like"/>
    <property type="match status" value="1"/>
</dbReference>
<dbReference type="EMBL" id="JAODUP010000736">
    <property type="protein sequence ID" value="KAK2144718.1"/>
    <property type="molecule type" value="Genomic_DNA"/>
</dbReference>
<comment type="caution">
    <text evidence="6">The sequence shown here is derived from an EMBL/GenBank/DDBJ whole genome shotgun (WGS) entry which is preliminary data.</text>
</comment>
<dbReference type="PANTHER" id="PTHR44188">
    <property type="entry name" value="GDAP1, ISOFORM A"/>
    <property type="match status" value="1"/>
</dbReference>
<dbReference type="PROSITE" id="PS50404">
    <property type="entry name" value="GST_NTER"/>
    <property type="match status" value="1"/>
</dbReference>
<dbReference type="InterPro" id="IPR040079">
    <property type="entry name" value="Glutathione_S-Trfase"/>
</dbReference>
<evidence type="ECO:0000256" key="3">
    <source>
        <dbReference type="SAM" id="Phobius"/>
    </source>
</evidence>
<dbReference type="InterPro" id="IPR036282">
    <property type="entry name" value="Glutathione-S-Trfase_C_sf"/>
</dbReference>
<dbReference type="Gene3D" id="1.20.1050.10">
    <property type="match status" value="1"/>
</dbReference>
<evidence type="ECO:0000313" key="7">
    <source>
        <dbReference type="Proteomes" id="UP001208570"/>
    </source>
</evidence>
<dbReference type="GO" id="GO:0008053">
    <property type="term" value="P:mitochondrial fusion"/>
    <property type="evidence" value="ECO:0007669"/>
    <property type="project" value="TreeGrafter"/>
</dbReference>
<dbReference type="Pfam" id="PF13417">
    <property type="entry name" value="GST_N_3"/>
    <property type="match status" value="1"/>
</dbReference>
<sequence length="307" mass="35204">MEVDPPRLYHFPTSFHSQKVMLALAEKGIPYRSRQVNLGVSENYTSWFLKINPKAQVPVLEDNDKYIIDSAAIIRYLDDVYEGPLLMPPIGEKKCSYYQESLQSVKVEVLTFGAVLYPHLVKNCSIPDVIQERMCKAVMSAQKSHKLRELMKDVEPDVKVIFEKKIAESEEFEERMRHEDAVVAELEKVEKILKEINEELKNKESGCWLCGPDFTVADICLAILLQRLKLVGYASRLWEEDHLPHIEAYYVRLLLRKTFRHVCVGGASYMEMMRNTFGDVGTVSVILSAITSLCLAIWLSFYMAGKT</sequence>
<evidence type="ECO:0000256" key="1">
    <source>
        <dbReference type="ARBA" id="ARBA00007409"/>
    </source>
</evidence>
<dbReference type="GO" id="GO:0006626">
    <property type="term" value="P:protein targeting to mitochondrion"/>
    <property type="evidence" value="ECO:0007669"/>
    <property type="project" value="TreeGrafter"/>
</dbReference>
<feature type="transmembrane region" description="Helical" evidence="3">
    <location>
        <begin position="280"/>
        <end position="304"/>
    </location>
</feature>
<keyword evidence="3" id="KW-1133">Transmembrane helix</keyword>
<comment type="similarity">
    <text evidence="1">Belongs to the GST superfamily.</text>
</comment>
<evidence type="ECO:0000313" key="6">
    <source>
        <dbReference type="EMBL" id="KAK2144718.1"/>
    </source>
</evidence>
<dbReference type="AlphaFoldDB" id="A0AAD9J2A2"/>
<dbReference type="InterPro" id="IPR036249">
    <property type="entry name" value="Thioredoxin-like_sf"/>
</dbReference>
<feature type="domain" description="GST N-terminal" evidence="4">
    <location>
        <begin position="4"/>
        <end position="85"/>
    </location>
</feature>
<proteinExistence type="inferred from homology"/>
<evidence type="ECO:0000256" key="2">
    <source>
        <dbReference type="SAM" id="Coils"/>
    </source>
</evidence>
<dbReference type="SFLD" id="SFLDG00358">
    <property type="entry name" value="Main_(cytGST)"/>
    <property type="match status" value="1"/>
</dbReference>
<keyword evidence="3" id="KW-0472">Membrane</keyword>
<feature type="domain" description="GST C-terminal" evidence="5">
    <location>
        <begin position="129"/>
        <end position="276"/>
    </location>
</feature>